<name>A0AA42DNS1_9FIRM</name>
<feature type="transmembrane region" description="Helical" evidence="8">
    <location>
        <begin position="12"/>
        <end position="33"/>
    </location>
</feature>
<evidence type="ECO:0000256" key="5">
    <source>
        <dbReference type="ARBA" id="ARBA00022989"/>
    </source>
</evidence>
<feature type="domain" description="POTRA" evidence="9">
    <location>
        <begin position="32"/>
        <end position="100"/>
    </location>
</feature>
<dbReference type="GO" id="GO:0005886">
    <property type="term" value="C:plasma membrane"/>
    <property type="evidence" value="ECO:0007669"/>
    <property type="project" value="TreeGrafter"/>
</dbReference>
<dbReference type="Proteomes" id="UP001169242">
    <property type="component" value="Unassembled WGS sequence"/>
</dbReference>
<evidence type="ECO:0000256" key="2">
    <source>
        <dbReference type="ARBA" id="ARBA00022475"/>
    </source>
</evidence>
<keyword evidence="4 8" id="KW-0812">Transmembrane</keyword>
<evidence type="ECO:0000256" key="1">
    <source>
        <dbReference type="ARBA" id="ARBA00004370"/>
    </source>
</evidence>
<dbReference type="PROSITE" id="PS51779">
    <property type="entry name" value="POTRA"/>
    <property type="match status" value="1"/>
</dbReference>
<organism evidence="10 11">
    <name type="scientific">Holtiella tumoricola</name>
    <dbReference type="NCBI Taxonomy" id="3018743"/>
    <lineage>
        <taxon>Bacteria</taxon>
        <taxon>Bacillati</taxon>
        <taxon>Bacillota</taxon>
        <taxon>Clostridia</taxon>
        <taxon>Lachnospirales</taxon>
        <taxon>Cellulosilyticaceae</taxon>
        <taxon>Holtiella</taxon>
    </lineage>
</organism>
<keyword evidence="2" id="KW-1003">Cell membrane</keyword>
<dbReference type="PANTHER" id="PTHR37820">
    <property type="entry name" value="CELL DIVISION PROTEIN DIVIB"/>
    <property type="match status" value="1"/>
</dbReference>
<gene>
    <name evidence="10" type="ORF">PBV87_13355</name>
</gene>
<dbReference type="PANTHER" id="PTHR37820:SF1">
    <property type="entry name" value="CELL DIVISION PROTEIN FTSQ"/>
    <property type="match status" value="1"/>
</dbReference>
<protein>
    <submittedName>
        <fullName evidence="10">FtsQ-type POTRA domain-containing protein</fullName>
    </submittedName>
</protein>
<dbReference type="InterPro" id="IPR013685">
    <property type="entry name" value="POTRA_FtsQ_type"/>
</dbReference>
<dbReference type="InterPro" id="IPR050487">
    <property type="entry name" value="FtsQ_DivIB"/>
</dbReference>
<keyword evidence="3" id="KW-0132">Cell division</keyword>
<keyword evidence="11" id="KW-1185">Reference proteome</keyword>
<dbReference type="Pfam" id="PF03799">
    <property type="entry name" value="FtsQ_DivIB_C"/>
    <property type="match status" value="1"/>
</dbReference>
<dbReference type="EMBL" id="JAQIFT010000048">
    <property type="protein sequence ID" value="MDA3732474.1"/>
    <property type="molecule type" value="Genomic_DNA"/>
</dbReference>
<evidence type="ECO:0000256" key="7">
    <source>
        <dbReference type="ARBA" id="ARBA00023306"/>
    </source>
</evidence>
<keyword evidence="7" id="KW-0131">Cell cycle</keyword>
<dbReference type="RefSeq" id="WP_271012603.1">
    <property type="nucleotide sequence ID" value="NZ_JAQIFT010000048.1"/>
</dbReference>
<evidence type="ECO:0000256" key="6">
    <source>
        <dbReference type="ARBA" id="ARBA00023136"/>
    </source>
</evidence>
<sequence length="239" mass="27266">MKKYKTVEFTKWLYGIGAIILFVVIILFLPVWYIQEIELVGNYYYNGNEILKVAALDKGMHPLSIDTKDAKKAIEGLPFIEHANVKYQFPNTLRVEVNEKRPLGYVAFHDSYLCINGDGTVLEQSKEKRLKLPVLEGLQFEYFVLGEKLGTENAEKVSTMNEMMGVFDKYGFTEKVTSIDLSNLEEIHLYVDKLDVIIGNIRDFDKKVKWLVKVNDGYSMGILDLTSIAHGQAVLTPLD</sequence>
<dbReference type="GO" id="GO:0051301">
    <property type="term" value="P:cell division"/>
    <property type="evidence" value="ECO:0007669"/>
    <property type="project" value="UniProtKB-KW"/>
</dbReference>
<evidence type="ECO:0000259" key="9">
    <source>
        <dbReference type="PROSITE" id="PS51779"/>
    </source>
</evidence>
<keyword evidence="5 8" id="KW-1133">Transmembrane helix</keyword>
<evidence type="ECO:0000313" key="11">
    <source>
        <dbReference type="Proteomes" id="UP001169242"/>
    </source>
</evidence>
<reference evidence="10" key="1">
    <citation type="journal article" date="2023" name="Int. J. Syst. Evol. Microbiol.">
        <title>&lt;i&gt;Holtiella tumoricola&lt;/i&gt; gen. nov. sp. nov., isolated from a human clinical sample.</title>
        <authorList>
            <person name="Allen-Vercoe E."/>
            <person name="Daigneault M.C."/>
            <person name="Vancuren S.J."/>
            <person name="Cochrane K."/>
            <person name="O'Neal L.L."/>
            <person name="Sankaranarayanan K."/>
            <person name="Lawson P.A."/>
        </authorList>
    </citation>
    <scope>NUCLEOTIDE SEQUENCE</scope>
    <source>
        <strain evidence="10">CC70A</strain>
    </source>
</reference>
<accession>A0AA42DNS1</accession>
<evidence type="ECO:0000313" key="10">
    <source>
        <dbReference type="EMBL" id="MDA3732474.1"/>
    </source>
</evidence>
<proteinExistence type="predicted"/>
<dbReference type="Gene3D" id="3.10.20.310">
    <property type="entry name" value="membrane protein fhac"/>
    <property type="match status" value="1"/>
</dbReference>
<evidence type="ECO:0000256" key="8">
    <source>
        <dbReference type="SAM" id="Phobius"/>
    </source>
</evidence>
<comment type="subcellular location">
    <subcellularLocation>
        <location evidence="1">Membrane</location>
    </subcellularLocation>
</comment>
<evidence type="ECO:0000256" key="3">
    <source>
        <dbReference type="ARBA" id="ARBA00022618"/>
    </source>
</evidence>
<dbReference type="InterPro" id="IPR034746">
    <property type="entry name" value="POTRA"/>
</dbReference>
<evidence type="ECO:0000256" key="4">
    <source>
        <dbReference type="ARBA" id="ARBA00022692"/>
    </source>
</evidence>
<comment type="caution">
    <text evidence="10">The sequence shown here is derived from an EMBL/GenBank/DDBJ whole genome shotgun (WGS) entry which is preliminary data.</text>
</comment>
<dbReference type="Pfam" id="PF08478">
    <property type="entry name" value="POTRA_1"/>
    <property type="match status" value="1"/>
</dbReference>
<dbReference type="AlphaFoldDB" id="A0AA42DNS1"/>
<dbReference type="InterPro" id="IPR005548">
    <property type="entry name" value="Cell_div_FtsQ/DivIB_C"/>
</dbReference>
<keyword evidence="6 8" id="KW-0472">Membrane</keyword>